<reference evidence="1 2" key="1">
    <citation type="journal article" date="2019" name="PLoS ONE">
        <title>Comparative genome analysis indicates high evolutionary potential of pathogenicity genes in Colletotrichum tanaceti.</title>
        <authorList>
            <person name="Lelwala R.V."/>
            <person name="Korhonen P.K."/>
            <person name="Young N.D."/>
            <person name="Scott J.B."/>
            <person name="Ades P.A."/>
            <person name="Gasser R.B."/>
            <person name="Taylor P.W.J."/>
        </authorList>
    </citation>
    <scope>NUCLEOTIDE SEQUENCE [LARGE SCALE GENOMIC DNA]</scope>
    <source>
        <strain evidence="1">BRIP57314</strain>
    </source>
</reference>
<dbReference type="PANTHER" id="PTHR37315:SF1">
    <property type="entry name" value="UPF0311 PROTEIN BLR7842"/>
    <property type="match status" value="1"/>
</dbReference>
<name>A0A4U6XL03_9PEZI</name>
<dbReference type="AlphaFoldDB" id="A0A4U6XL03"/>
<gene>
    <name evidence="1" type="ORF">CTA1_11951</name>
</gene>
<dbReference type="STRING" id="1306861.A0A4U6XL03"/>
<dbReference type="Proteomes" id="UP000310108">
    <property type="component" value="Unassembled WGS sequence"/>
</dbReference>
<dbReference type="EMBL" id="PJEX01000073">
    <property type="protein sequence ID" value="TKW56297.1"/>
    <property type="molecule type" value="Genomic_DNA"/>
</dbReference>
<proteinExistence type="predicted"/>
<organism evidence="1 2">
    <name type="scientific">Colletotrichum tanaceti</name>
    <dbReference type="NCBI Taxonomy" id="1306861"/>
    <lineage>
        <taxon>Eukaryota</taxon>
        <taxon>Fungi</taxon>
        <taxon>Dikarya</taxon>
        <taxon>Ascomycota</taxon>
        <taxon>Pezizomycotina</taxon>
        <taxon>Sordariomycetes</taxon>
        <taxon>Hypocreomycetidae</taxon>
        <taxon>Glomerellales</taxon>
        <taxon>Glomerellaceae</taxon>
        <taxon>Colletotrichum</taxon>
        <taxon>Colletotrichum destructivum species complex</taxon>
    </lineage>
</organism>
<sequence length="187" mass="20387">MARPCFSSTSTRETQHITLQQSSGNPFNMNFSWVFTTALGACAVAAQDSLEPRAPKLTYLYTLTALLNSSIEIGTGMYSDRKVIPIIGGSFHGPRLNGTVLDLGADWGLTDSRGVFHPDTRYNLRTADGANIYIQTSGSKQSNGKIYLRQVFETGSEDYYWLNNVVSVGVLTSGNGSVTIEGWVMDL</sequence>
<dbReference type="InterPro" id="IPR020915">
    <property type="entry name" value="UPF0311"/>
</dbReference>
<comment type="caution">
    <text evidence="1">The sequence shown here is derived from an EMBL/GenBank/DDBJ whole genome shotgun (WGS) entry which is preliminary data.</text>
</comment>
<dbReference type="Gene3D" id="2.40.160.20">
    <property type="match status" value="1"/>
</dbReference>
<dbReference type="OrthoDB" id="2544694at2759"/>
<protein>
    <submittedName>
        <fullName evidence="1">Uncharacterized protein</fullName>
    </submittedName>
</protein>
<keyword evidence="2" id="KW-1185">Reference proteome</keyword>
<dbReference type="Pfam" id="PF11578">
    <property type="entry name" value="DUF3237"/>
    <property type="match status" value="1"/>
</dbReference>
<dbReference type="PANTHER" id="PTHR37315">
    <property type="entry name" value="UPF0311 PROTEIN BLR7842"/>
    <property type="match status" value="1"/>
</dbReference>
<accession>A0A4U6XL03</accession>
<evidence type="ECO:0000313" key="2">
    <source>
        <dbReference type="Proteomes" id="UP000310108"/>
    </source>
</evidence>
<evidence type="ECO:0000313" key="1">
    <source>
        <dbReference type="EMBL" id="TKW56297.1"/>
    </source>
</evidence>